<protein>
    <submittedName>
        <fullName evidence="2">MarR family transcriptional regulator</fullName>
    </submittedName>
</protein>
<sequence>MAKNTREHLSRFNYLLGETEAAYHEASVKLGCSDSAVKILYAICDNGGSCPLRTIRRRSGLSKQTMNSAIRKLEAEGVLYLENAGARAKNACLTDVGRAVAKRTAMRIQQIENDILACWSEEELETYLRLTEQFLVKFRERTAQL</sequence>
<dbReference type="AlphaFoldDB" id="A0A9D1V3W0"/>
<organism evidence="2 3">
    <name type="scientific">Candidatus Allofournierella pullicola</name>
    <dbReference type="NCBI Taxonomy" id="2838596"/>
    <lineage>
        <taxon>Bacteria</taxon>
        <taxon>Bacillati</taxon>
        <taxon>Bacillota</taxon>
        <taxon>Clostridia</taxon>
        <taxon>Eubacteriales</taxon>
        <taxon>Oscillospiraceae</taxon>
        <taxon>Allofournierella</taxon>
    </lineage>
</organism>
<feature type="domain" description="HTH marR-type" evidence="1">
    <location>
        <begin position="25"/>
        <end position="124"/>
    </location>
</feature>
<dbReference type="SUPFAM" id="SSF46785">
    <property type="entry name" value="Winged helix' DNA-binding domain"/>
    <property type="match status" value="1"/>
</dbReference>
<dbReference type="EMBL" id="DXFW01000018">
    <property type="protein sequence ID" value="HIX05661.1"/>
    <property type="molecule type" value="Genomic_DNA"/>
</dbReference>
<dbReference type="InterPro" id="IPR000835">
    <property type="entry name" value="HTH_MarR-typ"/>
</dbReference>
<proteinExistence type="predicted"/>
<name>A0A9D1V3W0_9FIRM</name>
<reference evidence="2" key="2">
    <citation type="submission" date="2021-04" db="EMBL/GenBank/DDBJ databases">
        <authorList>
            <person name="Gilroy R."/>
        </authorList>
    </citation>
    <scope>NUCLEOTIDE SEQUENCE</scope>
    <source>
        <strain evidence="2">2239</strain>
    </source>
</reference>
<dbReference type="GO" id="GO:0003700">
    <property type="term" value="F:DNA-binding transcription factor activity"/>
    <property type="evidence" value="ECO:0007669"/>
    <property type="project" value="InterPro"/>
</dbReference>
<gene>
    <name evidence="2" type="ORF">H9865_06120</name>
</gene>
<comment type="caution">
    <text evidence="2">The sequence shown here is derived from an EMBL/GenBank/DDBJ whole genome shotgun (WGS) entry which is preliminary data.</text>
</comment>
<accession>A0A9D1V3W0</accession>
<dbReference type="Gene3D" id="1.10.10.10">
    <property type="entry name" value="Winged helix-like DNA-binding domain superfamily/Winged helix DNA-binding domain"/>
    <property type="match status" value="1"/>
</dbReference>
<dbReference type="InterPro" id="IPR036390">
    <property type="entry name" value="WH_DNA-bd_sf"/>
</dbReference>
<dbReference type="Pfam" id="PF12802">
    <property type="entry name" value="MarR_2"/>
    <property type="match status" value="1"/>
</dbReference>
<evidence type="ECO:0000313" key="2">
    <source>
        <dbReference type="EMBL" id="HIX05661.1"/>
    </source>
</evidence>
<dbReference type="SMART" id="SM00347">
    <property type="entry name" value="HTH_MARR"/>
    <property type="match status" value="1"/>
</dbReference>
<evidence type="ECO:0000259" key="1">
    <source>
        <dbReference type="SMART" id="SM00347"/>
    </source>
</evidence>
<dbReference type="Proteomes" id="UP000824193">
    <property type="component" value="Unassembled WGS sequence"/>
</dbReference>
<evidence type="ECO:0000313" key="3">
    <source>
        <dbReference type="Proteomes" id="UP000824193"/>
    </source>
</evidence>
<reference evidence="2" key="1">
    <citation type="journal article" date="2021" name="PeerJ">
        <title>Extensive microbial diversity within the chicken gut microbiome revealed by metagenomics and culture.</title>
        <authorList>
            <person name="Gilroy R."/>
            <person name="Ravi A."/>
            <person name="Getino M."/>
            <person name="Pursley I."/>
            <person name="Horton D.L."/>
            <person name="Alikhan N.F."/>
            <person name="Baker D."/>
            <person name="Gharbi K."/>
            <person name="Hall N."/>
            <person name="Watson M."/>
            <person name="Adriaenssens E.M."/>
            <person name="Foster-Nyarko E."/>
            <person name="Jarju S."/>
            <person name="Secka A."/>
            <person name="Antonio M."/>
            <person name="Oren A."/>
            <person name="Chaudhuri R.R."/>
            <person name="La Ragione R."/>
            <person name="Hildebrand F."/>
            <person name="Pallen M.J."/>
        </authorList>
    </citation>
    <scope>NUCLEOTIDE SEQUENCE</scope>
    <source>
        <strain evidence="2">2239</strain>
    </source>
</reference>
<dbReference type="InterPro" id="IPR036388">
    <property type="entry name" value="WH-like_DNA-bd_sf"/>
</dbReference>